<reference evidence="1 2" key="1">
    <citation type="submission" date="2017-11" db="EMBL/GenBank/DDBJ databases">
        <title>Bacillus camelliae sp. nov., isolated from pu'er tea.</title>
        <authorList>
            <person name="Niu L."/>
        </authorList>
    </citation>
    <scope>NUCLEOTIDE SEQUENCE [LARGE SCALE GENOMIC DNA]</scope>
    <source>
        <strain evidence="1 2">7578-1</strain>
    </source>
</reference>
<comment type="caution">
    <text evidence="1">The sequence shown here is derived from an EMBL/GenBank/DDBJ whole genome shotgun (WGS) entry which is preliminary data.</text>
</comment>
<protein>
    <submittedName>
        <fullName evidence="1">Uncharacterized protein</fullName>
    </submittedName>
</protein>
<proteinExistence type="predicted"/>
<dbReference type="OrthoDB" id="2590330at2"/>
<organism evidence="1 2">
    <name type="scientific">Heyndrickxia camelliae</name>
    <dbReference type="NCBI Taxonomy" id="1707093"/>
    <lineage>
        <taxon>Bacteria</taxon>
        <taxon>Bacillati</taxon>
        <taxon>Bacillota</taxon>
        <taxon>Bacilli</taxon>
        <taxon>Bacillales</taxon>
        <taxon>Bacillaceae</taxon>
        <taxon>Heyndrickxia</taxon>
    </lineage>
</organism>
<dbReference type="AlphaFoldDB" id="A0A2N3LK77"/>
<keyword evidence="2" id="KW-1185">Reference proteome</keyword>
<evidence type="ECO:0000313" key="1">
    <source>
        <dbReference type="EMBL" id="PKR84985.1"/>
    </source>
</evidence>
<name>A0A2N3LK77_9BACI</name>
<dbReference type="Proteomes" id="UP000233440">
    <property type="component" value="Unassembled WGS sequence"/>
</dbReference>
<accession>A0A2N3LK77</accession>
<evidence type="ECO:0000313" key="2">
    <source>
        <dbReference type="Proteomes" id="UP000233440"/>
    </source>
</evidence>
<dbReference type="EMBL" id="PIQO01000007">
    <property type="protein sequence ID" value="PKR84985.1"/>
    <property type="molecule type" value="Genomic_DNA"/>
</dbReference>
<sequence>MEKKVAIYICSQIEDCMKNNQTSYDISKLAIVWSTIHGFHQWTNGKTIIAGYHISKPEELGYYLFFIDWHRNNRYYLVIYPQNKSTTLAELQNISELNRKAVITWNYNPLKRDGKNQERKSYFKQLYGSTTIHIPIPTSCFEVGTFFDDLISLCQKRMKADRIVDVLNE</sequence>
<gene>
    <name evidence="1" type="ORF">CWO92_11530</name>
</gene>
<dbReference type="RefSeq" id="WP_101354350.1">
    <property type="nucleotide sequence ID" value="NZ_PIQO01000007.1"/>
</dbReference>